<dbReference type="AlphaFoldDB" id="A0A2K8T960"/>
<protein>
    <submittedName>
        <fullName evidence="1">REP element-mobilizing transposase RayT</fullName>
    </submittedName>
</protein>
<sequence length="41" mass="4785">MLLVGYEEFAEHINKFYWKPVFWTGAYCVISDGGAPLEVRF</sequence>
<dbReference type="GO" id="GO:0006313">
    <property type="term" value="P:DNA transposition"/>
    <property type="evidence" value="ECO:0007669"/>
    <property type="project" value="InterPro"/>
</dbReference>
<organism evidence="1 2">
    <name type="scientific">Nostoc flagelliforme CCNUN1</name>
    <dbReference type="NCBI Taxonomy" id="2038116"/>
    <lineage>
        <taxon>Bacteria</taxon>
        <taxon>Bacillati</taxon>
        <taxon>Cyanobacteriota</taxon>
        <taxon>Cyanophyceae</taxon>
        <taxon>Nostocales</taxon>
        <taxon>Nostocaceae</taxon>
        <taxon>Nostoc</taxon>
    </lineage>
</organism>
<dbReference type="KEGG" id="nfl:COO91_10412"/>
<dbReference type="Proteomes" id="UP000232003">
    <property type="component" value="Plasmid pNFSY08"/>
</dbReference>
<keyword evidence="1" id="KW-0614">Plasmid</keyword>
<gene>
    <name evidence="1" type="ORF">COO91_10412</name>
</gene>
<proteinExistence type="predicted"/>
<name>A0A2K8T960_9NOSO</name>
<reference evidence="1 2" key="1">
    <citation type="submission" date="2017-11" db="EMBL/GenBank/DDBJ databases">
        <title>Complete genome of a free-living desiccation-tolerant cyanobacterium and its photosynthetic adaptation to extreme terrestrial habitat.</title>
        <authorList>
            <person name="Shang J."/>
        </authorList>
    </citation>
    <scope>NUCLEOTIDE SEQUENCE [LARGE SCALE GENOMIC DNA]</scope>
    <source>
        <strain evidence="1 2">CCNUN1</strain>
        <plasmid evidence="2">pnfsy08</plasmid>
    </source>
</reference>
<dbReference type="SUPFAM" id="SSF143422">
    <property type="entry name" value="Transposase IS200-like"/>
    <property type="match status" value="1"/>
</dbReference>
<evidence type="ECO:0000313" key="2">
    <source>
        <dbReference type="Proteomes" id="UP000232003"/>
    </source>
</evidence>
<dbReference type="GO" id="GO:0003677">
    <property type="term" value="F:DNA binding"/>
    <property type="evidence" value="ECO:0007669"/>
    <property type="project" value="InterPro"/>
</dbReference>
<evidence type="ECO:0000313" key="1">
    <source>
        <dbReference type="EMBL" id="AUB44189.1"/>
    </source>
</evidence>
<geneLocation type="plasmid" evidence="2">
    <name>pnfsy08</name>
</geneLocation>
<dbReference type="GO" id="GO:0004803">
    <property type="term" value="F:transposase activity"/>
    <property type="evidence" value="ECO:0007669"/>
    <property type="project" value="InterPro"/>
</dbReference>
<keyword evidence="2" id="KW-1185">Reference proteome</keyword>
<dbReference type="InterPro" id="IPR036515">
    <property type="entry name" value="Transposase_17_sf"/>
</dbReference>
<accession>A0A2K8T960</accession>
<dbReference type="EMBL" id="CP024793">
    <property type="protein sequence ID" value="AUB44189.1"/>
    <property type="molecule type" value="Genomic_DNA"/>
</dbReference>